<dbReference type="PANTHER" id="PTHR33169">
    <property type="entry name" value="PADR-FAMILY TRANSCRIPTIONAL REGULATOR"/>
    <property type="match status" value="1"/>
</dbReference>
<dbReference type="SUPFAM" id="SSF46785">
    <property type="entry name" value="Winged helix' DNA-binding domain"/>
    <property type="match status" value="1"/>
</dbReference>
<evidence type="ECO:0000313" key="2">
    <source>
        <dbReference type="EMBL" id="MBC8536606.1"/>
    </source>
</evidence>
<dbReference type="InterPro" id="IPR036390">
    <property type="entry name" value="WH_DNA-bd_sf"/>
</dbReference>
<dbReference type="RefSeq" id="WP_249300447.1">
    <property type="nucleotide sequence ID" value="NZ_JACRSP010000003.1"/>
</dbReference>
<reference evidence="2" key="1">
    <citation type="submission" date="2020-08" db="EMBL/GenBank/DDBJ databases">
        <title>Genome public.</title>
        <authorList>
            <person name="Liu C."/>
            <person name="Sun Q."/>
        </authorList>
    </citation>
    <scope>NUCLEOTIDE SEQUENCE</scope>
    <source>
        <strain evidence="2">BX7</strain>
    </source>
</reference>
<keyword evidence="3" id="KW-1185">Reference proteome</keyword>
<protein>
    <submittedName>
        <fullName evidence="2">Helix-turn-helix transcriptional regulator</fullName>
    </submittedName>
</protein>
<dbReference type="InterPro" id="IPR052509">
    <property type="entry name" value="Metal_resp_DNA-bind_regulator"/>
</dbReference>
<dbReference type="Gene3D" id="1.10.10.10">
    <property type="entry name" value="Winged helix-like DNA-binding domain superfamily/Winged helix DNA-binding domain"/>
    <property type="match status" value="1"/>
</dbReference>
<dbReference type="InterPro" id="IPR005149">
    <property type="entry name" value="Tscrpt_reg_PadR_N"/>
</dbReference>
<dbReference type="PANTHER" id="PTHR33169:SF14">
    <property type="entry name" value="TRANSCRIPTIONAL REGULATOR RV3488"/>
    <property type="match status" value="1"/>
</dbReference>
<proteinExistence type="predicted"/>
<dbReference type="AlphaFoldDB" id="A0A926DEY8"/>
<organism evidence="2 3">
    <name type="scientific">Feifania hominis</name>
    <dbReference type="NCBI Taxonomy" id="2763660"/>
    <lineage>
        <taxon>Bacteria</taxon>
        <taxon>Bacillati</taxon>
        <taxon>Bacillota</taxon>
        <taxon>Clostridia</taxon>
        <taxon>Eubacteriales</taxon>
        <taxon>Feifaniaceae</taxon>
        <taxon>Feifania</taxon>
    </lineage>
</organism>
<dbReference type="Pfam" id="PF03551">
    <property type="entry name" value="PadR"/>
    <property type="match status" value="1"/>
</dbReference>
<comment type="caution">
    <text evidence="2">The sequence shown here is derived from an EMBL/GenBank/DDBJ whole genome shotgun (WGS) entry which is preliminary data.</text>
</comment>
<sequence>MNHDEIVSGLVLELRRGTLILLVLSQLREPMYGYSLVRKLKDNGIPMEANTLYPLMRRLEAQGLLKSEWETNGPKPRKYYVITADGRIVLERVAAHWRSFSENVNRLVEDLRDETAK</sequence>
<feature type="domain" description="Transcription regulator PadR N-terminal" evidence="1">
    <location>
        <begin position="20"/>
        <end position="91"/>
    </location>
</feature>
<evidence type="ECO:0000259" key="1">
    <source>
        <dbReference type="Pfam" id="PF03551"/>
    </source>
</evidence>
<accession>A0A926DEY8</accession>
<dbReference type="Proteomes" id="UP000620366">
    <property type="component" value="Unassembled WGS sequence"/>
</dbReference>
<gene>
    <name evidence="2" type="ORF">H8695_07900</name>
</gene>
<evidence type="ECO:0000313" key="3">
    <source>
        <dbReference type="Proteomes" id="UP000620366"/>
    </source>
</evidence>
<dbReference type="InterPro" id="IPR036388">
    <property type="entry name" value="WH-like_DNA-bd_sf"/>
</dbReference>
<name>A0A926DEY8_9FIRM</name>
<dbReference type="EMBL" id="JACRSP010000003">
    <property type="protein sequence ID" value="MBC8536606.1"/>
    <property type="molecule type" value="Genomic_DNA"/>
</dbReference>